<evidence type="ECO:0000256" key="2">
    <source>
        <dbReference type="ARBA" id="ARBA00032707"/>
    </source>
</evidence>
<name>A0ABX1R3H4_9ALTE</name>
<sequence>MFGTTMLKGFTTYKAFRNLGKANEQTQSLLTSKYLSAATKPVSISAATTTGLALSKLGENKAVERFFFRAALSSTIAGLLNATLKRAIGRKRPRANNGPAYNGPTLKDKYNSMPSGHAAAVSAVVGSIPKTSGPLLAATAAGCVATAIIGKTRTMRDAHRVSDVLVGSAVGFAASYLVSKLESSSKK</sequence>
<evidence type="ECO:0000259" key="4">
    <source>
        <dbReference type="Pfam" id="PF01569"/>
    </source>
</evidence>
<evidence type="ECO:0000313" key="6">
    <source>
        <dbReference type="Proteomes" id="UP000709336"/>
    </source>
</evidence>
<proteinExistence type="predicted"/>
<protein>
    <recommendedName>
        <fullName evidence="1">undecaprenyl-diphosphate phosphatase</fullName>
        <ecNumber evidence="1">3.6.1.27</ecNumber>
    </recommendedName>
    <alternativeName>
        <fullName evidence="2">Undecaprenyl pyrophosphate phosphatase</fullName>
    </alternativeName>
</protein>
<accession>A0ABX1R3H4</accession>
<dbReference type="SUPFAM" id="SSF48317">
    <property type="entry name" value="Acid phosphatase/Vanadium-dependent haloperoxidase"/>
    <property type="match status" value="1"/>
</dbReference>
<dbReference type="Pfam" id="PF01569">
    <property type="entry name" value="PAP2"/>
    <property type="match status" value="1"/>
</dbReference>
<dbReference type="InterPro" id="IPR036938">
    <property type="entry name" value="PAP2/HPO_sf"/>
</dbReference>
<dbReference type="Gene3D" id="1.20.144.10">
    <property type="entry name" value="Phosphatidic acid phosphatase type 2/haloperoxidase"/>
    <property type="match status" value="1"/>
</dbReference>
<dbReference type="Proteomes" id="UP000709336">
    <property type="component" value="Unassembled WGS sequence"/>
</dbReference>
<keyword evidence="6" id="KW-1185">Reference proteome</keyword>
<reference evidence="5 6" key="1">
    <citation type="submission" date="2020-03" db="EMBL/GenBank/DDBJ databases">
        <title>Alteromonas ponticola sp. nov., isolated from seawater.</title>
        <authorList>
            <person name="Yoon J.-H."/>
            <person name="Kim Y.-O."/>
        </authorList>
    </citation>
    <scope>NUCLEOTIDE SEQUENCE [LARGE SCALE GENOMIC DNA]</scope>
    <source>
        <strain evidence="5 6">MYP5</strain>
    </source>
</reference>
<dbReference type="PANTHER" id="PTHR14969:SF13">
    <property type="entry name" value="AT30094P"/>
    <property type="match status" value="1"/>
</dbReference>
<comment type="caution">
    <text evidence="5">The sequence shown here is derived from an EMBL/GenBank/DDBJ whole genome shotgun (WGS) entry which is preliminary data.</text>
</comment>
<evidence type="ECO:0000256" key="3">
    <source>
        <dbReference type="ARBA" id="ARBA00047594"/>
    </source>
</evidence>
<dbReference type="EC" id="3.6.1.27" evidence="1"/>
<dbReference type="RefSeq" id="WP_169211556.1">
    <property type="nucleotide sequence ID" value="NZ_JAATNW010000007.1"/>
</dbReference>
<dbReference type="EMBL" id="JAATNW010000007">
    <property type="protein sequence ID" value="NMH60992.1"/>
    <property type="molecule type" value="Genomic_DNA"/>
</dbReference>
<evidence type="ECO:0000256" key="1">
    <source>
        <dbReference type="ARBA" id="ARBA00012374"/>
    </source>
</evidence>
<organism evidence="5 6">
    <name type="scientific">Alteromonas ponticola</name>
    <dbReference type="NCBI Taxonomy" id="2720613"/>
    <lineage>
        <taxon>Bacteria</taxon>
        <taxon>Pseudomonadati</taxon>
        <taxon>Pseudomonadota</taxon>
        <taxon>Gammaproteobacteria</taxon>
        <taxon>Alteromonadales</taxon>
        <taxon>Alteromonadaceae</taxon>
        <taxon>Alteromonas/Salinimonas group</taxon>
        <taxon>Alteromonas</taxon>
    </lineage>
</organism>
<dbReference type="CDD" id="cd01610">
    <property type="entry name" value="PAP2_like"/>
    <property type="match status" value="1"/>
</dbReference>
<evidence type="ECO:0000313" key="5">
    <source>
        <dbReference type="EMBL" id="NMH60992.1"/>
    </source>
</evidence>
<comment type="catalytic activity">
    <reaction evidence="3">
        <text>di-trans,octa-cis-undecaprenyl diphosphate + H2O = di-trans,octa-cis-undecaprenyl phosphate + phosphate + H(+)</text>
        <dbReference type="Rhea" id="RHEA:28094"/>
        <dbReference type="ChEBI" id="CHEBI:15377"/>
        <dbReference type="ChEBI" id="CHEBI:15378"/>
        <dbReference type="ChEBI" id="CHEBI:43474"/>
        <dbReference type="ChEBI" id="CHEBI:58405"/>
        <dbReference type="ChEBI" id="CHEBI:60392"/>
        <dbReference type="EC" id="3.6.1.27"/>
    </reaction>
</comment>
<dbReference type="InterPro" id="IPR000326">
    <property type="entry name" value="PAP2/HPO"/>
</dbReference>
<gene>
    <name evidence="5" type="ORF">HCJ96_13230</name>
</gene>
<feature type="domain" description="Phosphatidic acid phosphatase type 2/haloperoxidase" evidence="4">
    <location>
        <begin position="69"/>
        <end position="181"/>
    </location>
</feature>
<dbReference type="PANTHER" id="PTHR14969">
    <property type="entry name" value="SPHINGOSINE-1-PHOSPHATE PHOSPHOHYDROLASE"/>
    <property type="match status" value="1"/>
</dbReference>